<reference evidence="8" key="1">
    <citation type="submission" date="2015-05" db="EMBL/GenBank/DDBJ databases">
        <authorList>
            <person name="Rattei Thomas"/>
        </authorList>
    </citation>
    <scope>NUCLEOTIDE SEQUENCE</scope>
    <source>
        <strain evidence="8">DC9</strain>
    </source>
</reference>
<dbReference type="NCBIfam" id="TIGR00526">
    <property type="entry name" value="folB_dom"/>
    <property type="match status" value="1"/>
</dbReference>
<comment type="similarity">
    <text evidence="3 6">Belongs to the DHNA family.</text>
</comment>
<dbReference type="CDD" id="cd00534">
    <property type="entry name" value="DHNA_DHNTPE"/>
    <property type="match status" value="1"/>
</dbReference>
<evidence type="ECO:0000313" key="8">
    <source>
        <dbReference type="EMBL" id="CRI42879.1"/>
    </source>
</evidence>
<dbReference type="InterPro" id="IPR006157">
    <property type="entry name" value="FolB_dom"/>
</dbReference>
<dbReference type="PANTHER" id="PTHR42844">
    <property type="entry name" value="DIHYDRONEOPTERIN ALDOLASE 1-RELATED"/>
    <property type="match status" value="1"/>
</dbReference>
<keyword evidence="4 6" id="KW-0289">Folate biosynthesis</keyword>
<name>A0A0F7WWW7_CHLPN</name>
<dbReference type="PANTHER" id="PTHR42844:SF1">
    <property type="entry name" value="DIHYDRONEOPTERIN ALDOLASE 1-RELATED"/>
    <property type="match status" value="1"/>
</dbReference>
<comment type="pathway">
    <text evidence="2 6">Cofactor biosynthesis; tetrahydrofolate biosynthesis; 2-amino-4-hydroxy-6-hydroxymethyl-7,8-dihydropteridine diphosphate from 7,8-dihydroneopterin triphosphate: step 3/4.</text>
</comment>
<dbReference type="SMR" id="A0A0F7WWW7"/>
<evidence type="ECO:0000256" key="1">
    <source>
        <dbReference type="ARBA" id="ARBA00001353"/>
    </source>
</evidence>
<evidence type="ECO:0000256" key="5">
    <source>
        <dbReference type="ARBA" id="ARBA00023239"/>
    </source>
</evidence>
<dbReference type="GO" id="GO:0004150">
    <property type="term" value="F:dihydroneopterin aldolase activity"/>
    <property type="evidence" value="ECO:0007669"/>
    <property type="project" value="UniProtKB-UniRule"/>
</dbReference>
<protein>
    <recommendedName>
        <fullName evidence="6">7,8-dihydroneopterin aldolase</fullName>
        <ecNumber evidence="6">4.1.2.25</ecNumber>
    </recommendedName>
</protein>
<feature type="domain" description="Dihydroneopterin aldolase/epimerase" evidence="7">
    <location>
        <begin position="9"/>
        <end position="124"/>
    </location>
</feature>
<dbReference type="AlphaFoldDB" id="A0A0F7WWW7"/>
<proteinExistence type="inferred from homology"/>
<evidence type="ECO:0000259" key="7">
    <source>
        <dbReference type="SMART" id="SM00905"/>
    </source>
</evidence>
<accession>A0A0F7WWW7</accession>
<dbReference type="SMART" id="SM00905">
    <property type="entry name" value="FolB"/>
    <property type="match status" value="1"/>
</dbReference>
<dbReference type="EMBL" id="LN847056">
    <property type="protein sequence ID" value="CRI42879.1"/>
    <property type="molecule type" value="Genomic_DNA"/>
</dbReference>
<dbReference type="InterPro" id="IPR006156">
    <property type="entry name" value="Dihydroneopterin_aldolase"/>
</dbReference>
<dbReference type="EC" id="4.1.2.25" evidence="6"/>
<dbReference type="Pfam" id="PF02152">
    <property type="entry name" value="FolB"/>
    <property type="match status" value="1"/>
</dbReference>
<comment type="function">
    <text evidence="6">Catalyzes the conversion of 7,8-dihydroneopterin to 6-hydroxymethyl-7,8-dihydropterin.</text>
</comment>
<evidence type="ECO:0000256" key="6">
    <source>
        <dbReference type="RuleBase" id="RU362079"/>
    </source>
</evidence>
<dbReference type="GO" id="GO:0046654">
    <property type="term" value="P:tetrahydrofolate biosynthetic process"/>
    <property type="evidence" value="ECO:0007669"/>
    <property type="project" value="UniProtKB-UniRule"/>
</dbReference>
<dbReference type="UniPathway" id="UPA00077">
    <property type="reaction ID" value="UER00154"/>
</dbReference>
<dbReference type="GO" id="GO:0046656">
    <property type="term" value="P:folic acid biosynthetic process"/>
    <property type="evidence" value="ECO:0007669"/>
    <property type="project" value="UniProtKB-UniRule"/>
</dbReference>
<gene>
    <name evidence="8" type="primary">folB</name>
    <name evidence="8" type="ORF">BN1224_DC9_BZ_00030</name>
</gene>
<comment type="catalytic activity">
    <reaction evidence="1 6">
        <text>7,8-dihydroneopterin = 6-hydroxymethyl-7,8-dihydropterin + glycolaldehyde</text>
        <dbReference type="Rhea" id="RHEA:10540"/>
        <dbReference type="ChEBI" id="CHEBI:17001"/>
        <dbReference type="ChEBI" id="CHEBI:17071"/>
        <dbReference type="ChEBI" id="CHEBI:44841"/>
        <dbReference type="EC" id="4.1.2.25"/>
    </reaction>
</comment>
<keyword evidence="5 6" id="KW-0456">Lyase</keyword>
<dbReference type="SUPFAM" id="SSF55620">
    <property type="entry name" value="Tetrahydrobiopterin biosynthesis enzymes-like"/>
    <property type="match status" value="1"/>
</dbReference>
<dbReference type="InterPro" id="IPR043133">
    <property type="entry name" value="GTP-CH-I_C/QueF"/>
</dbReference>
<dbReference type="GO" id="GO:0005737">
    <property type="term" value="C:cytoplasm"/>
    <property type="evidence" value="ECO:0007669"/>
    <property type="project" value="TreeGrafter"/>
</dbReference>
<evidence type="ECO:0000256" key="3">
    <source>
        <dbReference type="ARBA" id="ARBA00005708"/>
    </source>
</evidence>
<sequence length="134" mass="15180">MIAIERYQLIISKFRMWLFLGCSVEERHFKQPVLISVTFSYNEVPSACLSDKLSDACCYLEVTSLIEEIVNTKPYALIEHLANELFDSLVISFGNKASKIDLEVEKERPPVPNLLNPIKFTISKELCPSPVLSA</sequence>
<dbReference type="NCBIfam" id="TIGR00525">
    <property type="entry name" value="folB"/>
    <property type="match status" value="1"/>
</dbReference>
<organism evidence="8">
    <name type="scientific">Chlamydia pneumoniae</name>
    <name type="common">Chlamydophila pneumoniae</name>
    <dbReference type="NCBI Taxonomy" id="83558"/>
    <lineage>
        <taxon>Bacteria</taxon>
        <taxon>Pseudomonadati</taxon>
        <taxon>Chlamydiota</taxon>
        <taxon>Chlamydiia</taxon>
        <taxon>Chlamydiales</taxon>
        <taxon>Chlamydiaceae</taxon>
        <taxon>Chlamydia/Chlamydophila group</taxon>
        <taxon>Chlamydia</taxon>
    </lineage>
</organism>
<evidence type="ECO:0000256" key="2">
    <source>
        <dbReference type="ARBA" id="ARBA00005013"/>
    </source>
</evidence>
<dbReference type="Gene3D" id="3.30.1130.10">
    <property type="match status" value="1"/>
</dbReference>
<evidence type="ECO:0000256" key="4">
    <source>
        <dbReference type="ARBA" id="ARBA00022909"/>
    </source>
</evidence>